<organism evidence="5">
    <name type="scientific">Shewanella decolorationis</name>
    <dbReference type="NCBI Taxonomy" id="256839"/>
    <lineage>
        <taxon>Bacteria</taxon>
        <taxon>Pseudomonadati</taxon>
        <taxon>Pseudomonadota</taxon>
        <taxon>Gammaproteobacteria</taxon>
        <taxon>Alteromonadales</taxon>
        <taxon>Shewanellaceae</taxon>
        <taxon>Shewanella</taxon>
    </lineage>
</organism>
<sequence>MSHSVMLADQGEFNFSTAQRVRHLKAENQDFEWYPSSQHIIDVVRNDLVKSNFLESYNRESSLLDIGAGDGRVLSALNMPLEDRRGEMSPPFYNLYAIEKSLVHCSQLDKKVLVIGTDFNQQTLVDKPVGVIFSNPPYSAFEQWATRIITEANAEVCYLVLPQRWSGSRDIENAIKVREAEAEVIGTFDFQNDCDRETRHSVPVDIIRVNLGYKNHRQCKVDPFKAFFDANFDLDLAESDYSAKFRGPSDSTQQKLNELVPGGDMVKAMQSLYDHQMTKLMDTYSALAEIDPDLLRELEVSKSSVLESLKLKIKSLKSLFWKELFAKFDALTSRLTSSNRKGLLELLERHVSVDFTAENAYAIAQWAIKHADALQDDQFKDFYLSMSQAANVVNYASNQRTFKYDRWRYRELVMNGQISHFKLDYRCVMENVGGIVNGYDYNSYYNQCGLSVRAIEFITDFVTIAGNLGFDTRGTPKPYEFKWASNKAHDFRYIQSNGSSEVLFSVRAYLNGNLHIKMNPKLALKLNVVAGKLFGWVRSAEEAAAEMEAPASQVVEVTEMFGHSLSLTHNYQNLLMAA</sequence>
<reference evidence="5" key="1">
    <citation type="journal article" date="2019" name="Ecotoxicol. Environ. Saf.">
        <title>Microbial characterization of heavy metal resistant bacterial strains isolated from an electroplating wastewater treatment plant.</title>
        <authorList>
            <person name="Cai X."/>
            <person name="Zheng X."/>
            <person name="Zhang D."/>
            <person name="Iqbal W."/>
            <person name="Liu C."/>
            <person name="Yang B."/>
            <person name="Zhao X."/>
            <person name="Lu X."/>
            <person name="Mao Y."/>
        </authorList>
    </citation>
    <scope>NUCLEOTIDE SEQUENCE [LARGE SCALE GENOMIC DNA]</scope>
    <source>
        <strain evidence="5">Ni1-3</strain>
    </source>
</reference>
<evidence type="ECO:0000259" key="4">
    <source>
        <dbReference type="Pfam" id="PF13708"/>
    </source>
</evidence>
<keyword evidence="3" id="KW-0949">S-adenosyl-L-methionine</keyword>
<dbReference type="InterPro" id="IPR002052">
    <property type="entry name" value="DNA_methylase_N6_adenine_CS"/>
</dbReference>
<dbReference type="Pfam" id="PF13708">
    <property type="entry name" value="DUF4942"/>
    <property type="match status" value="1"/>
</dbReference>
<dbReference type="GO" id="GO:0003676">
    <property type="term" value="F:nucleic acid binding"/>
    <property type="evidence" value="ECO:0007669"/>
    <property type="project" value="InterPro"/>
</dbReference>
<gene>
    <name evidence="5" type="ORF">D0436_22930</name>
</gene>
<dbReference type="GO" id="GO:0008168">
    <property type="term" value="F:methyltransferase activity"/>
    <property type="evidence" value="ECO:0007669"/>
    <property type="project" value="UniProtKB-KW"/>
</dbReference>
<accession>A0A5B8R2L4</accession>
<dbReference type="InterPro" id="IPR031339">
    <property type="entry name" value="DUF4942"/>
</dbReference>
<keyword evidence="1" id="KW-0489">Methyltransferase</keyword>
<dbReference type="PROSITE" id="PS00092">
    <property type="entry name" value="N6_MTASE"/>
    <property type="match status" value="1"/>
</dbReference>
<dbReference type="EMBL" id="CP031775">
    <property type="protein sequence ID" value="QDZ93064.1"/>
    <property type="molecule type" value="Genomic_DNA"/>
</dbReference>
<dbReference type="GO" id="GO:0032259">
    <property type="term" value="P:methylation"/>
    <property type="evidence" value="ECO:0007669"/>
    <property type="project" value="UniProtKB-KW"/>
</dbReference>
<evidence type="ECO:0000256" key="3">
    <source>
        <dbReference type="ARBA" id="ARBA00022691"/>
    </source>
</evidence>
<name>A0A5B8R2L4_9GAMM</name>
<dbReference type="AlphaFoldDB" id="A0A5B8R2L4"/>
<proteinExistence type="predicted"/>
<evidence type="ECO:0000313" key="5">
    <source>
        <dbReference type="EMBL" id="QDZ93064.1"/>
    </source>
</evidence>
<dbReference type="SUPFAM" id="SSF53335">
    <property type="entry name" value="S-adenosyl-L-methionine-dependent methyltransferases"/>
    <property type="match status" value="1"/>
</dbReference>
<dbReference type="RefSeq" id="WP_208660857.1">
    <property type="nucleotide sequence ID" value="NZ_CP076856.1"/>
</dbReference>
<dbReference type="InterPro" id="IPR029063">
    <property type="entry name" value="SAM-dependent_MTases_sf"/>
</dbReference>
<feature type="domain" description="DUF4942" evidence="4">
    <location>
        <begin position="314"/>
        <end position="535"/>
    </location>
</feature>
<evidence type="ECO:0000256" key="2">
    <source>
        <dbReference type="ARBA" id="ARBA00022679"/>
    </source>
</evidence>
<evidence type="ECO:0000256" key="1">
    <source>
        <dbReference type="ARBA" id="ARBA00022603"/>
    </source>
</evidence>
<keyword evidence="2" id="KW-0808">Transferase</keyword>
<protein>
    <submittedName>
        <fullName evidence="5">DUF4942 domain-containing protein</fullName>
    </submittedName>
</protein>